<dbReference type="SMART" id="SM00518">
    <property type="entry name" value="AP2Ec"/>
    <property type="match status" value="1"/>
</dbReference>
<dbReference type="GO" id="GO:0006284">
    <property type="term" value="P:base-excision repair"/>
    <property type="evidence" value="ECO:0007669"/>
    <property type="project" value="TreeGrafter"/>
</dbReference>
<keyword evidence="3" id="KW-0479">Metal-binding</keyword>
<proteinExistence type="inferred from homology"/>
<dbReference type="InterPro" id="IPR036237">
    <property type="entry name" value="Xyl_isomerase-like_sf"/>
</dbReference>
<dbReference type="SUPFAM" id="SSF51658">
    <property type="entry name" value="Xylose isomerase-like"/>
    <property type="match status" value="1"/>
</dbReference>
<dbReference type="PROSITE" id="PS51432">
    <property type="entry name" value="AP_NUCLEASE_F2_4"/>
    <property type="match status" value="1"/>
</dbReference>
<dbReference type="PANTHER" id="PTHR21445:SF0">
    <property type="entry name" value="APURINIC-APYRIMIDINIC ENDONUCLEASE"/>
    <property type="match status" value="1"/>
</dbReference>
<keyword evidence="7" id="KW-0234">DNA repair</keyword>
<keyword evidence="9" id="KW-0540">Nuclease</keyword>
<reference evidence="9 10" key="1">
    <citation type="journal article" date="2018" name="Gigascience">
        <title>Genomes of trombidid mites reveal novel predicted allergens and laterally-transferred genes associated with secondary metabolism.</title>
        <authorList>
            <person name="Dong X."/>
            <person name="Chaisiri K."/>
            <person name="Xia D."/>
            <person name="Armstrong S.D."/>
            <person name="Fang Y."/>
            <person name="Donnelly M.J."/>
            <person name="Kadowaki T."/>
            <person name="McGarry J.W."/>
            <person name="Darby A.C."/>
            <person name="Makepeace B.L."/>
        </authorList>
    </citation>
    <scope>NUCLEOTIDE SEQUENCE [LARGE SCALE GENOMIC DNA]</scope>
    <source>
        <strain evidence="9">UoL-UT</strain>
    </source>
</reference>
<keyword evidence="9" id="KW-0255">Endonuclease</keyword>
<dbReference type="FunFam" id="3.20.20.150:FF:000001">
    <property type="entry name" value="Probable endonuclease 4"/>
    <property type="match status" value="1"/>
</dbReference>
<dbReference type="AlphaFoldDB" id="A0A443SU54"/>
<evidence type="ECO:0000256" key="7">
    <source>
        <dbReference type="ARBA" id="ARBA00023204"/>
    </source>
</evidence>
<dbReference type="EMBL" id="NCKV01000293">
    <property type="protein sequence ID" value="RWS31033.1"/>
    <property type="molecule type" value="Genomic_DNA"/>
</dbReference>
<dbReference type="GO" id="GO:0003906">
    <property type="term" value="F:DNA-(apurinic or apyrimidinic site) endonuclease activity"/>
    <property type="evidence" value="ECO:0007669"/>
    <property type="project" value="TreeGrafter"/>
</dbReference>
<evidence type="ECO:0000313" key="10">
    <source>
        <dbReference type="Proteomes" id="UP000288716"/>
    </source>
</evidence>
<gene>
    <name evidence="9" type="ORF">B4U80_10982</name>
</gene>
<dbReference type="OrthoDB" id="7663182at2759"/>
<evidence type="ECO:0000259" key="8">
    <source>
        <dbReference type="Pfam" id="PF01261"/>
    </source>
</evidence>
<dbReference type="Gene3D" id="3.20.20.150">
    <property type="entry name" value="Divalent-metal-dependent TIM barrel enzymes"/>
    <property type="match status" value="1"/>
</dbReference>
<keyword evidence="6" id="KW-0862">Zinc</keyword>
<dbReference type="GO" id="GO:0008270">
    <property type="term" value="F:zinc ion binding"/>
    <property type="evidence" value="ECO:0007669"/>
    <property type="project" value="InterPro"/>
</dbReference>
<dbReference type="VEuPathDB" id="VectorBase:LDEU001009"/>
<dbReference type="InterPro" id="IPR001719">
    <property type="entry name" value="AP_endonuc_2"/>
</dbReference>
<dbReference type="CDD" id="cd00019">
    <property type="entry name" value="AP2Ec"/>
    <property type="match status" value="1"/>
</dbReference>
<dbReference type="InterPro" id="IPR018246">
    <property type="entry name" value="AP_endonuc_F2_Zn_BS"/>
</dbReference>
<dbReference type="GO" id="GO:0008081">
    <property type="term" value="F:phosphoric diester hydrolase activity"/>
    <property type="evidence" value="ECO:0007669"/>
    <property type="project" value="TreeGrafter"/>
</dbReference>
<dbReference type="STRING" id="299467.A0A443SU54"/>
<dbReference type="GO" id="GO:0003677">
    <property type="term" value="F:DNA binding"/>
    <property type="evidence" value="ECO:0007669"/>
    <property type="project" value="InterPro"/>
</dbReference>
<dbReference type="NCBIfam" id="TIGR00587">
    <property type="entry name" value="nfo"/>
    <property type="match status" value="1"/>
</dbReference>
<protein>
    <submittedName>
        <fullName evidence="9">Endonuclease IV-like protein</fullName>
    </submittedName>
</protein>
<dbReference type="Proteomes" id="UP000288716">
    <property type="component" value="Unassembled WGS sequence"/>
</dbReference>
<evidence type="ECO:0000313" key="9">
    <source>
        <dbReference type="EMBL" id="RWS31033.1"/>
    </source>
</evidence>
<name>A0A443SU54_9ACAR</name>
<keyword evidence="5" id="KW-0378">Hydrolase</keyword>
<keyword evidence="10" id="KW-1185">Reference proteome</keyword>
<feature type="domain" description="Xylose isomerase-like TIM barrel" evidence="8">
    <location>
        <begin position="67"/>
        <end position="316"/>
    </location>
</feature>
<dbReference type="Pfam" id="PF01261">
    <property type="entry name" value="AP_endonuc_2"/>
    <property type="match status" value="1"/>
</dbReference>
<evidence type="ECO:0000256" key="3">
    <source>
        <dbReference type="ARBA" id="ARBA00022723"/>
    </source>
</evidence>
<evidence type="ECO:0000256" key="5">
    <source>
        <dbReference type="ARBA" id="ARBA00022801"/>
    </source>
</evidence>
<organism evidence="9 10">
    <name type="scientific">Leptotrombidium deliense</name>
    <dbReference type="NCBI Taxonomy" id="299467"/>
    <lineage>
        <taxon>Eukaryota</taxon>
        <taxon>Metazoa</taxon>
        <taxon>Ecdysozoa</taxon>
        <taxon>Arthropoda</taxon>
        <taxon>Chelicerata</taxon>
        <taxon>Arachnida</taxon>
        <taxon>Acari</taxon>
        <taxon>Acariformes</taxon>
        <taxon>Trombidiformes</taxon>
        <taxon>Prostigmata</taxon>
        <taxon>Anystina</taxon>
        <taxon>Parasitengona</taxon>
        <taxon>Trombiculoidea</taxon>
        <taxon>Trombiculidae</taxon>
        <taxon>Leptotrombidium</taxon>
    </lineage>
</organism>
<comment type="cofactor">
    <cofactor evidence="1">
        <name>Zn(2+)</name>
        <dbReference type="ChEBI" id="CHEBI:29105"/>
    </cofactor>
</comment>
<comment type="caution">
    <text evidence="9">The sequence shown here is derived from an EMBL/GenBank/DDBJ whole genome shotgun (WGS) entry which is preliminary data.</text>
</comment>
<accession>A0A443SU54</accession>
<keyword evidence="4" id="KW-0227">DNA damage</keyword>
<dbReference type="PANTHER" id="PTHR21445">
    <property type="entry name" value="ENDONUCLEASE IV ENDODEOXYRIBONUCLEASE IV"/>
    <property type="match status" value="1"/>
</dbReference>
<evidence type="ECO:0000256" key="6">
    <source>
        <dbReference type="ARBA" id="ARBA00022833"/>
    </source>
</evidence>
<comment type="similarity">
    <text evidence="2">Belongs to the AP endonuclease 2 family.</text>
</comment>
<dbReference type="PROSITE" id="PS00730">
    <property type="entry name" value="AP_NUCLEASE_F2_2"/>
    <property type="match status" value="1"/>
</dbReference>
<evidence type="ECO:0000256" key="1">
    <source>
        <dbReference type="ARBA" id="ARBA00001947"/>
    </source>
</evidence>
<dbReference type="PROSITE" id="PS00731">
    <property type="entry name" value="AP_NUCLEASE_F2_3"/>
    <property type="match status" value="1"/>
</dbReference>
<evidence type="ECO:0000256" key="4">
    <source>
        <dbReference type="ARBA" id="ARBA00022763"/>
    </source>
</evidence>
<evidence type="ECO:0000256" key="2">
    <source>
        <dbReference type="ARBA" id="ARBA00005340"/>
    </source>
</evidence>
<sequence length="374" mass="43372">MPKRTRKHIYSEEPTWREKKIINESKRKLDWFENSKDKVFVGAHFSTKSCGLQKVIRKAYLSRSQAVAFVIGSRQHTLSEIPDTQVKKFRKACEYYRYPSHLLCAHASITMNLAASDKWLRNISLQKLLFSAEQCDRLNVGNLVIHCGSMKDKKTGVVIDENVAIERVVEYIDLVLEKTNSVNILLENTCNEGNRIGGNFEILGRIIKQVKNKERIGICLDTCHAFVAGYDLRRKAEYERMINDIDLEIGLPFLKTIHLNDSESEVNSKKDRHRPLGEGLMGDLAFHRILTDNRLKNIPMIMETSPKKTTVDETKFFSKEMQKIPYFKELLNPPEPEKQRKKYKQRAKKLKVIGPTLQSLPPKKTSKYERRCIF</sequence>
<dbReference type="InterPro" id="IPR013022">
    <property type="entry name" value="Xyl_isomerase-like_TIM-brl"/>
</dbReference>